<reference evidence="2 3" key="1">
    <citation type="submission" date="2014-04" db="EMBL/GenBank/DDBJ databases">
        <authorList>
            <consortium name="DOE Joint Genome Institute"/>
            <person name="Kuo A."/>
            <person name="Kohler A."/>
            <person name="Nagy L.G."/>
            <person name="Floudas D."/>
            <person name="Copeland A."/>
            <person name="Barry K.W."/>
            <person name="Cichocki N."/>
            <person name="Veneault-Fourrey C."/>
            <person name="LaButti K."/>
            <person name="Lindquist E.A."/>
            <person name="Lipzen A."/>
            <person name="Lundell T."/>
            <person name="Morin E."/>
            <person name="Murat C."/>
            <person name="Sun H."/>
            <person name="Tunlid A."/>
            <person name="Henrissat B."/>
            <person name="Grigoriev I.V."/>
            <person name="Hibbett D.S."/>
            <person name="Martin F."/>
            <person name="Nordberg H.P."/>
            <person name="Cantor M.N."/>
            <person name="Hua S.X."/>
        </authorList>
    </citation>
    <scope>NUCLEOTIDE SEQUENCE [LARGE SCALE GENOMIC DNA]</scope>
    <source>
        <strain evidence="2 3">LaAM-08-1</strain>
    </source>
</reference>
<reference evidence="3" key="2">
    <citation type="submission" date="2015-01" db="EMBL/GenBank/DDBJ databases">
        <title>Evolutionary Origins and Diversification of the Mycorrhizal Mutualists.</title>
        <authorList>
            <consortium name="DOE Joint Genome Institute"/>
            <consortium name="Mycorrhizal Genomics Consortium"/>
            <person name="Kohler A."/>
            <person name="Kuo A."/>
            <person name="Nagy L.G."/>
            <person name="Floudas D."/>
            <person name="Copeland A."/>
            <person name="Barry K.W."/>
            <person name="Cichocki N."/>
            <person name="Veneault-Fourrey C."/>
            <person name="LaButti K."/>
            <person name="Lindquist E.A."/>
            <person name="Lipzen A."/>
            <person name="Lundell T."/>
            <person name="Morin E."/>
            <person name="Murat C."/>
            <person name="Riley R."/>
            <person name="Ohm R."/>
            <person name="Sun H."/>
            <person name="Tunlid A."/>
            <person name="Henrissat B."/>
            <person name="Grigoriev I.V."/>
            <person name="Hibbett D.S."/>
            <person name="Martin F."/>
        </authorList>
    </citation>
    <scope>NUCLEOTIDE SEQUENCE [LARGE SCALE GENOMIC DNA]</scope>
    <source>
        <strain evidence="3">LaAM-08-1</strain>
    </source>
</reference>
<proteinExistence type="predicted"/>
<gene>
    <name evidence="2" type="ORF">K443DRAFT_91838</name>
</gene>
<evidence type="ECO:0000256" key="1">
    <source>
        <dbReference type="SAM" id="MobiDB-lite"/>
    </source>
</evidence>
<dbReference type="HOGENOM" id="CLU_2922964_0_0_1"/>
<evidence type="ECO:0000313" key="3">
    <source>
        <dbReference type="Proteomes" id="UP000054477"/>
    </source>
</evidence>
<organism evidence="2 3">
    <name type="scientific">Laccaria amethystina LaAM-08-1</name>
    <dbReference type="NCBI Taxonomy" id="1095629"/>
    <lineage>
        <taxon>Eukaryota</taxon>
        <taxon>Fungi</taxon>
        <taxon>Dikarya</taxon>
        <taxon>Basidiomycota</taxon>
        <taxon>Agaricomycotina</taxon>
        <taxon>Agaricomycetes</taxon>
        <taxon>Agaricomycetidae</taxon>
        <taxon>Agaricales</taxon>
        <taxon>Agaricineae</taxon>
        <taxon>Hydnangiaceae</taxon>
        <taxon>Laccaria</taxon>
    </lineage>
</organism>
<dbReference type="AlphaFoldDB" id="A0A0C9WZD6"/>
<feature type="compositionally biased region" description="Polar residues" evidence="1">
    <location>
        <begin position="17"/>
        <end position="33"/>
    </location>
</feature>
<feature type="region of interest" description="Disordered" evidence="1">
    <location>
        <begin position="1"/>
        <end position="44"/>
    </location>
</feature>
<dbReference type="Proteomes" id="UP000054477">
    <property type="component" value="Unassembled WGS sequence"/>
</dbReference>
<keyword evidence="3" id="KW-1185">Reference proteome</keyword>
<protein>
    <submittedName>
        <fullName evidence="2">Uncharacterized protein</fullName>
    </submittedName>
</protein>
<evidence type="ECO:0000313" key="2">
    <source>
        <dbReference type="EMBL" id="KIK05165.1"/>
    </source>
</evidence>
<accession>A0A0C9WZD6</accession>
<name>A0A0C9WZD6_9AGAR</name>
<dbReference type="OrthoDB" id="10547268at2759"/>
<dbReference type="EMBL" id="KN838562">
    <property type="protein sequence ID" value="KIK05165.1"/>
    <property type="molecule type" value="Genomic_DNA"/>
</dbReference>
<sequence length="61" mass="6591">MPPPRLAGTTEIHPQPLATTTAGPNTVDNNVLTPRQHMNERPRGGCDDAARMCCIVPLPCR</sequence>